<dbReference type="AlphaFoldDB" id="A0A381Z845"/>
<dbReference type="SMART" id="SM00942">
    <property type="entry name" value="PriCT_1"/>
    <property type="match status" value="1"/>
</dbReference>
<reference evidence="2" key="1">
    <citation type="submission" date="2018-05" db="EMBL/GenBank/DDBJ databases">
        <authorList>
            <person name="Lanie J.A."/>
            <person name="Ng W.-L."/>
            <person name="Kazmierczak K.M."/>
            <person name="Andrzejewski T.M."/>
            <person name="Davidsen T.M."/>
            <person name="Wayne K.J."/>
            <person name="Tettelin H."/>
            <person name="Glass J.I."/>
            <person name="Rusch D."/>
            <person name="Podicherti R."/>
            <person name="Tsui H.-C.T."/>
            <person name="Winkler M.E."/>
        </authorList>
    </citation>
    <scope>NUCLEOTIDE SEQUENCE</scope>
</reference>
<dbReference type="Pfam" id="PF08708">
    <property type="entry name" value="PriCT_1"/>
    <property type="match status" value="1"/>
</dbReference>
<accession>A0A381Z845</accession>
<proteinExistence type="predicted"/>
<sequence length="414" mass="48448">MRYPDYKYVSTVEGGVNQLRTVVLIDDIKEPSNPNECFTSWCRYDQDYYDNWQGNGNSVAGFNGPIYADYLPIDIDNQDIEQAQQTCRDFLGHLRYTLDVPINYLRAFFSGSKGFSVEIPIAFFGDIYPSAQLPDTFKEIVKSFGFGDFDLKIYHHNPLWRRPNTINEKSGLYKIPLSTSDIMNLDIQEIKNMASKPVSLNGMYDFDECFPVDSLVELWNENVQTSSPVSVKKQSDTDLNYKGVQEGQRNNTAFKIVLDLRAKGYKINEVKGYIRDVWNPLNEPPEPDVRSLLRTVESAYRYTITDHQPHKLIQHFRYDPYYNSWDNDQKAIYVDIISRMNEYEKLVWQKYKCGPNQLIYSYRTLAERNNVSEKKVRTFIKHLEQLGRITNEILKNKGRIECSRLTFFGFDWTH</sequence>
<evidence type="ECO:0000313" key="2">
    <source>
        <dbReference type="EMBL" id="SVA85455.1"/>
    </source>
</evidence>
<dbReference type="InterPro" id="IPR014820">
    <property type="entry name" value="PriCT_1"/>
</dbReference>
<evidence type="ECO:0000259" key="1">
    <source>
        <dbReference type="SMART" id="SM00942"/>
    </source>
</evidence>
<protein>
    <recommendedName>
        <fullName evidence="1">Primase C-terminal 1 domain-containing protein</fullName>
    </recommendedName>
</protein>
<gene>
    <name evidence="2" type="ORF">METZ01_LOCUS138309</name>
</gene>
<name>A0A381Z845_9ZZZZ</name>
<organism evidence="2">
    <name type="scientific">marine metagenome</name>
    <dbReference type="NCBI Taxonomy" id="408172"/>
    <lineage>
        <taxon>unclassified sequences</taxon>
        <taxon>metagenomes</taxon>
        <taxon>ecological metagenomes</taxon>
    </lineage>
</organism>
<dbReference type="EMBL" id="UINC01020325">
    <property type="protein sequence ID" value="SVA85455.1"/>
    <property type="molecule type" value="Genomic_DNA"/>
</dbReference>
<dbReference type="SUPFAM" id="SSF56747">
    <property type="entry name" value="Prim-pol domain"/>
    <property type="match status" value="1"/>
</dbReference>
<feature type="domain" description="Primase C-terminal 1" evidence="1">
    <location>
        <begin position="239"/>
        <end position="305"/>
    </location>
</feature>